<evidence type="ECO:0000256" key="1">
    <source>
        <dbReference type="SAM" id="Phobius"/>
    </source>
</evidence>
<dbReference type="GO" id="GO:0052621">
    <property type="term" value="F:diguanylate cyclase activity"/>
    <property type="evidence" value="ECO:0007669"/>
    <property type="project" value="TreeGrafter"/>
</dbReference>
<dbReference type="EC" id="3.1.4.52" evidence="3"/>
<evidence type="ECO:0000313" key="4">
    <source>
        <dbReference type="Proteomes" id="UP000193006"/>
    </source>
</evidence>
<keyword evidence="4" id="KW-1185">Reference proteome</keyword>
<dbReference type="Pfam" id="PF00990">
    <property type="entry name" value="GGDEF"/>
    <property type="match status" value="1"/>
</dbReference>
<name>A0A1X9MFK3_9BACI</name>
<sequence length="216" mass="25145">MGYKGRVFSIGVVILFNVMRYFYYHSYYGLPFEANFFILTTVFLFVAWWTGKQYDKAKYYSEKDPLTDTYNRRTINRRFQKPTTRDKKMILVMIDLDNFKEINDTHGHQAGDDLLVEIAQLLKRLSSGRDDCIARWGGDEFLLLVGNPDQNFKSTFTHSLLAELQNIKALEYTSFGASIGFATFPDDGQTLEQLIQKADSEMYKMKESKPVQRTSR</sequence>
<dbReference type="RefSeq" id="WP_066158271.1">
    <property type="nucleotide sequence ID" value="NZ_CP020814.1"/>
</dbReference>
<dbReference type="EMBL" id="CP020814">
    <property type="protein sequence ID" value="ARK32229.1"/>
    <property type="molecule type" value="Genomic_DNA"/>
</dbReference>
<dbReference type="PANTHER" id="PTHR45138">
    <property type="entry name" value="REGULATORY COMPONENTS OF SENSORY TRANSDUCTION SYSTEM"/>
    <property type="match status" value="1"/>
</dbReference>
<keyword evidence="1" id="KW-0472">Membrane</keyword>
<proteinExistence type="predicted"/>
<dbReference type="SMART" id="SM00267">
    <property type="entry name" value="GGDEF"/>
    <property type="match status" value="1"/>
</dbReference>
<dbReference type="KEGG" id="bkw:BkAM31D_21550"/>
<evidence type="ECO:0000313" key="3">
    <source>
        <dbReference type="EMBL" id="ARK32229.1"/>
    </source>
</evidence>
<dbReference type="PANTHER" id="PTHR45138:SF9">
    <property type="entry name" value="DIGUANYLATE CYCLASE DGCM-RELATED"/>
    <property type="match status" value="1"/>
</dbReference>
<dbReference type="Gene3D" id="3.30.70.270">
    <property type="match status" value="1"/>
</dbReference>
<evidence type="ECO:0000259" key="2">
    <source>
        <dbReference type="PROSITE" id="PS50887"/>
    </source>
</evidence>
<organism evidence="3 4">
    <name type="scientific">Halalkalibacter krulwichiae</name>
    <dbReference type="NCBI Taxonomy" id="199441"/>
    <lineage>
        <taxon>Bacteria</taxon>
        <taxon>Bacillati</taxon>
        <taxon>Bacillota</taxon>
        <taxon>Bacilli</taxon>
        <taxon>Bacillales</taxon>
        <taxon>Bacillaceae</taxon>
        <taxon>Halalkalibacter</taxon>
    </lineage>
</organism>
<dbReference type="GO" id="GO:0071111">
    <property type="term" value="F:cyclic-guanylate-specific phosphodiesterase activity"/>
    <property type="evidence" value="ECO:0007669"/>
    <property type="project" value="UniProtKB-EC"/>
</dbReference>
<dbReference type="InterPro" id="IPR000160">
    <property type="entry name" value="GGDEF_dom"/>
</dbReference>
<feature type="transmembrane region" description="Helical" evidence="1">
    <location>
        <begin position="30"/>
        <end position="49"/>
    </location>
</feature>
<feature type="transmembrane region" description="Helical" evidence="1">
    <location>
        <begin position="7"/>
        <end position="24"/>
    </location>
</feature>
<dbReference type="CDD" id="cd01949">
    <property type="entry name" value="GGDEF"/>
    <property type="match status" value="1"/>
</dbReference>
<gene>
    <name evidence="3" type="primary">gmr_1</name>
    <name evidence="3" type="ORF">BkAM31D_21550</name>
</gene>
<keyword evidence="3" id="KW-0378">Hydrolase</keyword>
<feature type="domain" description="GGDEF" evidence="2">
    <location>
        <begin position="87"/>
        <end position="216"/>
    </location>
</feature>
<keyword evidence="1" id="KW-1133">Transmembrane helix</keyword>
<dbReference type="PROSITE" id="PS50887">
    <property type="entry name" value="GGDEF"/>
    <property type="match status" value="1"/>
</dbReference>
<keyword evidence="1" id="KW-0812">Transmembrane</keyword>
<dbReference type="STRING" id="199441.BkAM31D_21550"/>
<accession>A0A1X9MFK3</accession>
<dbReference type="Proteomes" id="UP000193006">
    <property type="component" value="Chromosome"/>
</dbReference>
<dbReference type="NCBIfam" id="TIGR00254">
    <property type="entry name" value="GGDEF"/>
    <property type="match status" value="1"/>
</dbReference>
<dbReference type="InterPro" id="IPR050469">
    <property type="entry name" value="Diguanylate_Cyclase"/>
</dbReference>
<protein>
    <submittedName>
        <fullName evidence="3">Cyclic di-GMP phosphodiesterase Gmr</fullName>
        <ecNumber evidence="3">3.1.4.52</ecNumber>
    </submittedName>
</protein>
<reference evidence="3 4" key="1">
    <citation type="submission" date="2017-04" db="EMBL/GenBank/DDBJ databases">
        <title>Bacillus krulwichiae AM31D Genome sequencing and assembly.</title>
        <authorList>
            <person name="Krulwich T.A."/>
            <person name="Anastor L."/>
            <person name="Ehrlich R."/>
            <person name="Ehrlich G.D."/>
            <person name="Janto B."/>
        </authorList>
    </citation>
    <scope>NUCLEOTIDE SEQUENCE [LARGE SCALE GENOMIC DNA]</scope>
    <source>
        <strain evidence="3 4">AM31D</strain>
    </source>
</reference>
<dbReference type="AlphaFoldDB" id="A0A1X9MFK3"/>
<dbReference type="InterPro" id="IPR043128">
    <property type="entry name" value="Rev_trsase/Diguanyl_cyclase"/>
</dbReference>
<dbReference type="InterPro" id="IPR029787">
    <property type="entry name" value="Nucleotide_cyclase"/>
</dbReference>
<dbReference type="SUPFAM" id="SSF55073">
    <property type="entry name" value="Nucleotide cyclase"/>
    <property type="match status" value="1"/>
</dbReference>